<dbReference type="AlphaFoldDB" id="A0AAV9ZVH5"/>
<proteinExistence type="predicted"/>
<feature type="compositionally biased region" description="Basic and acidic residues" evidence="1">
    <location>
        <begin position="128"/>
        <end position="143"/>
    </location>
</feature>
<protein>
    <submittedName>
        <fullName evidence="2">Uncharacterized protein</fullName>
    </submittedName>
</protein>
<feature type="region of interest" description="Disordered" evidence="1">
    <location>
        <begin position="1"/>
        <end position="85"/>
    </location>
</feature>
<sequence>MDGGGGRTHERPDSDPGKREASTGPKLGREGMRLENSGEKFQESQSWSQREAESLQKSDAPQRTRKLRVDGGLVESLHEGGDRLRGKVLIRTERLGQLDKAGGSPVERTAFMQEVARPEDSSAPGQVRKCEAHSTQGKAEDYKATGSKSPAGDGASSLGKEKSDLRELVAIGNGKDRRERSWRRKDRRRRHGDSQHRRSWHGRRRKHRVGSKKNLHLALLRRRLLRLNDGNCTLGFSFNIGVCRRECADDGLRDLGKDERARNDLDVGVAMIAGKLWLVRPGQECWAQRRCNSNCGSCARRSTSKGAQWTARGSVGASEIGSLARRRPAGESRGKGGNSSSSDSGVGDLGRGDTGVVVGFLAVATMEAPAATSTRVGKNREEMVESLSTAKTRDGGHTVQSTKCGGGGREEKEVGAKTPTQFDGSRRLYYVGTYRFNGLCKESRRPEGSSVVQATYSSIRLGLSKEMLGLCKRTERRSATRMYTPVLIKVRQKVSIT</sequence>
<feature type="region of interest" description="Disordered" evidence="1">
    <location>
        <begin position="115"/>
        <end position="211"/>
    </location>
</feature>
<name>A0AAV9ZVH5_9AGAR</name>
<feature type="region of interest" description="Disordered" evidence="1">
    <location>
        <begin position="309"/>
        <end position="349"/>
    </location>
</feature>
<feature type="compositionally biased region" description="Basic and acidic residues" evidence="1">
    <location>
        <begin position="50"/>
        <end position="62"/>
    </location>
</feature>
<feature type="compositionally biased region" description="Basic and acidic residues" evidence="1">
    <location>
        <begin position="76"/>
        <end position="85"/>
    </location>
</feature>
<reference evidence="2 3" key="1">
    <citation type="journal article" date="2024" name="J Genomics">
        <title>Draft genome sequencing and assembly of Favolaschia claudopus CIRM-BRFM 2984 isolated from oak limbs.</title>
        <authorList>
            <person name="Navarro D."/>
            <person name="Drula E."/>
            <person name="Chaduli D."/>
            <person name="Cazenave R."/>
            <person name="Ahrendt S."/>
            <person name="Wang J."/>
            <person name="Lipzen A."/>
            <person name="Daum C."/>
            <person name="Barry K."/>
            <person name="Grigoriev I.V."/>
            <person name="Favel A."/>
            <person name="Rosso M.N."/>
            <person name="Martin F."/>
        </authorList>
    </citation>
    <scope>NUCLEOTIDE SEQUENCE [LARGE SCALE GENOMIC DNA]</scope>
    <source>
        <strain evidence="2 3">CIRM-BRFM 2984</strain>
    </source>
</reference>
<evidence type="ECO:0000313" key="3">
    <source>
        <dbReference type="Proteomes" id="UP001362999"/>
    </source>
</evidence>
<dbReference type="EMBL" id="JAWWNJ010000105">
    <property type="protein sequence ID" value="KAK6992974.1"/>
    <property type="molecule type" value="Genomic_DNA"/>
</dbReference>
<dbReference type="Proteomes" id="UP001362999">
    <property type="component" value="Unassembled WGS sequence"/>
</dbReference>
<keyword evidence="3" id="KW-1185">Reference proteome</keyword>
<comment type="caution">
    <text evidence="2">The sequence shown here is derived from an EMBL/GenBank/DDBJ whole genome shotgun (WGS) entry which is preliminary data.</text>
</comment>
<gene>
    <name evidence="2" type="ORF">R3P38DRAFT_2801321</name>
</gene>
<accession>A0AAV9ZVH5</accession>
<evidence type="ECO:0000313" key="2">
    <source>
        <dbReference type="EMBL" id="KAK6992974.1"/>
    </source>
</evidence>
<feature type="compositionally biased region" description="Basic and acidic residues" evidence="1">
    <location>
        <begin position="7"/>
        <end position="42"/>
    </location>
</feature>
<organism evidence="2 3">
    <name type="scientific">Favolaschia claudopus</name>
    <dbReference type="NCBI Taxonomy" id="2862362"/>
    <lineage>
        <taxon>Eukaryota</taxon>
        <taxon>Fungi</taxon>
        <taxon>Dikarya</taxon>
        <taxon>Basidiomycota</taxon>
        <taxon>Agaricomycotina</taxon>
        <taxon>Agaricomycetes</taxon>
        <taxon>Agaricomycetidae</taxon>
        <taxon>Agaricales</taxon>
        <taxon>Marasmiineae</taxon>
        <taxon>Mycenaceae</taxon>
        <taxon>Favolaschia</taxon>
    </lineage>
</organism>
<feature type="compositionally biased region" description="Basic residues" evidence="1">
    <location>
        <begin position="180"/>
        <end position="211"/>
    </location>
</feature>
<feature type="region of interest" description="Disordered" evidence="1">
    <location>
        <begin position="388"/>
        <end position="419"/>
    </location>
</feature>
<evidence type="ECO:0000256" key="1">
    <source>
        <dbReference type="SAM" id="MobiDB-lite"/>
    </source>
</evidence>